<dbReference type="InterPro" id="IPR001841">
    <property type="entry name" value="Znf_RING"/>
</dbReference>
<evidence type="ECO:0000313" key="7">
    <source>
        <dbReference type="Proteomes" id="UP001165060"/>
    </source>
</evidence>
<dbReference type="PANTHER" id="PTHR45676:SF41">
    <property type="entry name" value="RING-H2 FINGER PROTEIN ATL66"/>
    <property type="match status" value="1"/>
</dbReference>
<evidence type="ECO:0000256" key="4">
    <source>
        <dbReference type="PROSITE-ProRule" id="PRU00175"/>
    </source>
</evidence>
<reference evidence="6 7" key="1">
    <citation type="journal article" date="2023" name="Commun. Biol.">
        <title>Genome analysis of Parmales, the sister group of diatoms, reveals the evolutionary specialization of diatoms from phago-mixotrophs to photoautotrophs.</title>
        <authorList>
            <person name="Ban H."/>
            <person name="Sato S."/>
            <person name="Yoshikawa S."/>
            <person name="Yamada K."/>
            <person name="Nakamura Y."/>
            <person name="Ichinomiya M."/>
            <person name="Sato N."/>
            <person name="Blanc-Mathieu R."/>
            <person name="Endo H."/>
            <person name="Kuwata A."/>
            <person name="Ogata H."/>
        </authorList>
    </citation>
    <scope>NUCLEOTIDE SEQUENCE [LARGE SCALE GENOMIC DNA]</scope>
</reference>
<gene>
    <name evidence="6" type="ORF">TeGR_g11015</name>
</gene>
<dbReference type="CDD" id="cd04508">
    <property type="entry name" value="Tudor_SF"/>
    <property type="match status" value="1"/>
</dbReference>
<keyword evidence="7" id="KW-1185">Reference proteome</keyword>
<accession>A0ABQ6MTJ4</accession>
<evidence type="ECO:0000256" key="3">
    <source>
        <dbReference type="ARBA" id="ARBA00022833"/>
    </source>
</evidence>
<evidence type="ECO:0000256" key="1">
    <source>
        <dbReference type="ARBA" id="ARBA00022723"/>
    </source>
</evidence>
<dbReference type="Pfam" id="PF13639">
    <property type="entry name" value="zf-RING_2"/>
    <property type="match status" value="1"/>
</dbReference>
<dbReference type="PANTHER" id="PTHR45676">
    <property type="entry name" value="RING-H2 FINGER PROTEIN ATL51-RELATED"/>
    <property type="match status" value="1"/>
</dbReference>
<feature type="domain" description="RING-type" evidence="5">
    <location>
        <begin position="255"/>
        <end position="299"/>
    </location>
</feature>
<dbReference type="PROSITE" id="PS50089">
    <property type="entry name" value="ZF_RING_2"/>
    <property type="match status" value="1"/>
</dbReference>
<evidence type="ECO:0000256" key="2">
    <source>
        <dbReference type="ARBA" id="ARBA00022771"/>
    </source>
</evidence>
<keyword evidence="3" id="KW-0862">Zinc</keyword>
<sequence>MTVMTLPKSVKKLLMPGFKKLPRDETQNDSSTLLPDINQKERRRLSRSIWRPFLKVDGQVPPQVDTRAQMVDQRWPTPEPQHLSEDFSYTPPPRPKFRGIGALAPAAPKERFSVGDLVDGQWQRGSTWYPGTISAVYSGGRVDIDYADGDQEKMVRVAFVRDRREGRRLRRRSSRGRGRGKQDGAWEEPEMDVVLECGLTQRQLNLLQGREITSLDYELLLLLDEKVEKPASRLCTGAQVDGFEVAGTGAVGEECGICLGEIEEGEVARKLPCCKSSVFHDACVRKWLTSKSSKCPLCTTEVNK</sequence>
<keyword evidence="2 4" id="KW-0863">Zinc-finger</keyword>
<organism evidence="6 7">
    <name type="scientific">Tetraparma gracilis</name>
    <dbReference type="NCBI Taxonomy" id="2962635"/>
    <lineage>
        <taxon>Eukaryota</taxon>
        <taxon>Sar</taxon>
        <taxon>Stramenopiles</taxon>
        <taxon>Ochrophyta</taxon>
        <taxon>Bolidophyceae</taxon>
        <taxon>Parmales</taxon>
        <taxon>Triparmaceae</taxon>
        <taxon>Tetraparma</taxon>
    </lineage>
</organism>
<protein>
    <recommendedName>
        <fullName evidence="5">RING-type domain-containing protein</fullName>
    </recommendedName>
</protein>
<evidence type="ECO:0000259" key="5">
    <source>
        <dbReference type="PROSITE" id="PS50089"/>
    </source>
</evidence>
<dbReference type="EMBL" id="BRYB01000532">
    <property type="protein sequence ID" value="GMI32000.1"/>
    <property type="molecule type" value="Genomic_DNA"/>
</dbReference>
<dbReference type="SMART" id="SM00744">
    <property type="entry name" value="RINGv"/>
    <property type="match status" value="1"/>
</dbReference>
<dbReference type="InterPro" id="IPR013083">
    <property type="entry name" value="Znf_RING/FYVE/PHD"/>
</dbReference>
<proteinExistence type="predicted"/>
<keyword evidence="1" id="KW-0479">Metal-binding</keyword>
<comment type="caution">
    <text evidence="6">The sequence shown here is derived from an EMBL/GenBank/DDBJ whole genome shotgun (WGS) entry which is preliminary data.</text>
</comment>
<dbReference type="InterPro" id="IPR011016">
    <property type="entry name" value="Znf_RING-CH"/>
</dbReference>
<dbReference type="Proteomes" id="UP001165060">
    <property type="component" value="Unassembled WGS sequence"/>
</dbReference>
<name>A0ABQ6MTJ4_9STRA</name>
<dbReference type="CDD" id="cd16448">
    <property type="entry name" value="RING-H2"/>
    <property type="match status" value="1"/>
</dbReference>
<dbReference type="Gene3D" id="2.30.30.140">
    <property type="match status" value="1"/>
</dbReference>
<dbReference type="Gene3D" id="3.30.40.10">
    <property type="entry name" value="Zinc/RING finger domain, C3HC4 (zinc finger)"/>
    <property type="match status" value="1"/>
</dbReference>
<evidence type="ECO:0000313" key="6">
    <source>
        <dbReference type="EMBL" id="GMI32000.1"/>
    </source>
</evidence>
<dbReference type="SUPFAM" id="SSF57850">
    <property type="entry name" value="RING/U-box"/>
    <property type="match status" value="1"/>
</dbReference>